<dbReference type="Pfam" id="PF04960">
    <property type="entry name" value="Glutaminase"/>
    <property type="match status" value="1"/>
</dbReference>
<evidence type="ECO:0000313" key="12">
    <source>
        <dbReference type="Proteomes" id="UP000095280"/>
    </source>
</evidence>
<dbReference type="Gene3D" id="1.25.40.20">
    <property type="entry name" value="Ankyrin repeat-containing domain"/>
    <property type="match status" value="1"/>
</dbReference>
<dbReference type="Pfam" id="PF12796">
    <property type="entry name" value="Ank_2"/>
    <property type="match status" value="1"/>
</dbReference>
<feature type="compositionally biased region" description="Pro residues" evidence="10">
    <location>
        <begin position="1179"/>
        <end position="1188"/>
    </location>
</feature>
<dbReference type="SMART" id="SM00248">
    <property type="entry name" value="ANK"/>
    <property type="match status" value="2"/>
</dbReference>
<feature type="region of interest" description="Disordered" evidence="10">
    <location>
        <begin position="1"/>
        <end position="24"/>
    </location>
</feature>
<evidence type="ECO:0000256" key="2">
    <source>
        <dbReference type="ARBA" id="ARBA00011881"/>
    </source>
</evidence>
<accession>A0A1I8I2H9</accession>
<dbReference type="GO" id="GO:0006537">
    <property type="term" value="P:glutamate biosynthetic process"/>
    <property type="evidence" value="ECO:0007669"/>
    <property type="project" value="TreeGrafter"/>
</dbReference>
<comment type="subunit">
    <text evidence="2">Homotetramer.</text>
</comment>
<dbReference type="HAMAP" id="MF_00313">
    <property type="entry name" value="Glutaminase"/>
    <property type="match status" value="1"/>
</dbReference>
<feature type="region of interest" description="Disordered" evidence="10">
    <location>
        <begin position="1143"/>
        <end position="1297"/>
    </location>
</feature>
<dbReference type="InterPro" id="IPR012338">
    <property type="entry name" value="Beta-lactam/transpept-like"/>
</dbReference>
<feature type="compositionally biased region" description="Acidic residues" evidence="10">
    <location>
        <begin position="1192"/>
        <end position="1210"/>
    </location>
</feature>
<dbReference type="Gene3D" id="3.40.710.10">
    <property type="entry name" value="DD-peptidase/beta-lactamase superfamily"/>
    <property type="match status" value="1"/>
</dbReference>
<dbReference type="InterPro" id="IPR036770">
    <property type="entry name" value="Ankyrin_rpt-contain_sf"/>
</dbReference>
<evidence type="ECO:0000256" key="5">
    <source>
        <dbReference type="ARBA" id="ARBA00022801"/>
    </source>
</evidence>
<keyword evidence="4" id="KW-0677">Repeat</keyword>
<feature type="compositionally biased region" description="Acidic residues" evidence="10">
    <location>
        <begin position="1162"/>
        <end position="1171"/>
    </location>
</feature>
<dbReference type="InterPro" id="IPR041541">
    <property type="entry name" value="Glutaminase_EF-hand"/>
</dbReference>
<feature type="compositionally biased region" description="Polar residues" evidence="10">
    <location>
        <begin position="1"/>
        <end position="13"/>
    </location>
</feature>
<feature type="compositionally biased region" description="Polar residues" evidence="10">
    <location>
        <begin position="1250"/>
        <end position="1263"/>
    </location>
</feature>
<dbReference type="SUPFAM" id="SSF56601">
    <property type="entry name" value="beta-lactamase/transpeptidase-like"/>
    <property type="match status" value="1"/>
</dbReference>
<dbReference type="Gene3D" id="1.10.238.210">
    <property type="match status" value="1"/>
</dbReference>
<protein>
    <recommendedName>
        <fullName evidence="3">glutaminase</fullName>
        <ecNumber evidence="3">3.5.1.2</ecNumber>
    </recommendedName>
    <alternativeName>
        <fullName evidence="8">L-glutamine amidohydrolase</fullName>
    </alternativeName>
</protein>
<feature type="compositionally biased region" description="Acidic residues" evidence="10">
    <location>
        <begin position="1225"/>
        <end position="1246"/>
    </location>
</feature>
<dbReference type="GO" id="GO:0004359">
    <property type="term" value="F:glutaminase activity"/>
    <property type="evidence" value="ECO:0007669"/>
    <property type="project" value="UniProtKB-EC"/>
</dbReference>
<dbReference type="NCBIfam" id="TIGR03814">
    <property type="entry name" value="Gln_ase"/>
    <property type="match status" value="1"/>
</dbReference>
<dbReference type="PANTHER" id="PTHR12544">
    <property type="entry name" value="GLUTAMINASE"/>
    <property type="match status" value="1"/>
</dbReference>
<dbReference type="PROSITE" id="PS50088">
    <property type="entry name" value="ANK_REPEAT"/>
    <property type="match status" value="1"/>
</dbReference>
<dbReference type="Pfam" id="PF17959">
    <property type="entry name" value="EF-hand_14"/>
    <property type="match status" value="1"/>
</dbReference>
<feature type="repeat" description="ANK" evidence="9">
    <location>
        <begin position="489"/>
        <end position="511"/>
    </location>
</feature>
<evidence type="ECO:0000256" key="6">
    <source>
        <dbReference type="ARBA" id="ARBA00023043"/>
    </source>
</evidence>
<proteinExistence type="inferred from homology"/>
<feature type="domain" description="Glutaminase EF-hand" evidence="11">
    <location>
        <begin position="37"/>
        <end position="126"/>
    </location>
</feature>
<name>A0A1I8I2H9_9PLAT</name>
<evidence type="ECO:0000256" key="4">
    <source>
        <dbReference type="ARBA" id="ARBA00022737"/>
    </source>
</evidence>
<keyword evidence="12" id="KW-1185">Reference proteome</keyword>
<dbReference type="GO" id="GO:0006543">
    <property type="term" value="P:L-glutamine catabolic process"/>
    <property type="evidence" value="ECO:0007669"/>
    <property type="project" value="TreeGrafter"/>
</dbReference>
<dbReference type="SUPFAM" id="SSF48403">
    <property type="entry name" value="Ankyrin repeat"/>
    <property type="match status" value="1"/>
</dbReference>
<dbReference type="FunFam" id="3.40.710.10:FF:000008">
    <property type="entry name" value="Glutaminase, isoform E"/>
    <property type="match status" value="1"/>
</dbReference>
<evidence type="ECO:0000256" key="3">
    <source>
        <dbReference type="ARBA" id="ARBA00012918"/>
    </source>
</evidence>
<comment type="similarity">
    <text evidence="1">Belongs to the glutaminase family.</text>
</comment>
<evidence type="ECO:0000256" key="8">
    <source>
        <dbReference type="ARBA" id="ARBA00077251"/>
    </source>
</evidence>
<feature type="compositionally biased region" description="Basic and acidic residues" evidence="10">
    <location>
        <begin position="14"/>
        <end position="24"/>
    </location>
</feature>
<dbReference type="PANTHER" id="PTHR12544:SF29">
    <property type="entry name" value="GLUTAMINASE"/>
    <property type="match status" value="1"/>
</dbReference>
<dbReference type="Proteomes" id="UP000095280">
    <property type="component" value="Unplaced"/>
</dbReference>
<evidence type="ECO:0000259" key="11">
    <source>
        <dbReference type="Pfam" id="PF17959"/>
    </source>
</evidence>
<evidence type="ECO:0000256" key="9">
    <source>
        <dbReference type="PROSITE-ProRule" id="PRU00023"/>
    </source>
</evidence>
<reference evidence="13" key="1">
    <citation type="submission" date="2016-11" db="UniProtKB">
        <authorList>
            <consortium name="WormBaseParasite"/>
        </authorList>
    </citation>
    <scope>IDENTIFICATION</scope>
</reference>
<sequence>MQTPLRRSSSLSTEDVRKFRDENERKSREIQSANACETVFEILKDRNRNRVSISRILSTIEGAGIQLTDPRLKECIRNIQNLQKRSIKSEDDAKNSFFLDKKTFTEVVRDNVIMLLTILQNDFVIPEFHEFTHHIKAIFENCRDNREGAPASYIPQLARFDPNYWAVSICTIDGQRFNCGDYHVPFCLQSTSKPLNYAIALTELGCDEVHKSVGYEPSGISFNSIALNDNKRPHNPMVNSGSIIICSLIRRMEHLADRFDYVMQEYKRMAGNEYLGFNNPTFLSERETADRNFALAYYMKENGCFPPGTNLKETLDFYFQLCSVEVNCESAAVIAGTLANGGICPLTGEPVLSPEAVRDTLSLMHSCGMYDYSGQFAFKCGLPAKSGVSGVILLVIPNLMGIALWSPPLDKQGNSCRGIQFCKELVAKFNFHNYDSLIYTQDKLDPRRAHVETQSSEVVSILFSASNNDITALRRVFLQGVNMNQADYDGRTALHVAAAEGHLEVVTFLVDTCEVGINPKDRWGFTPLAEAERFHHLPVAQFLKSVGGQISASPADLPQTDLRTKKMSIKESAHEDVPASVSFSASTSSASTSAPTAALDAPTTSRAFLAQAAAAQDLHRRVVALDDAGLARDGPALCQQLAKLLAPPGAKYRRQISKATTISSASNNIDKNSAVPQACAAAARLLCRAAAQPGLARDLAASAASLPRLVDHLAARIRSSSTNFAEILWLAPAMECAIQRFPAQCGHVRGRLEGALIRLLDLQPRLDDAGAAEVAAVSAAAERLWSLLPKLGSLSAEDRATRWSELHARCLDALDSCLRRMADCAGGSGFVGEDSGQQQHASPVPPSASAAGLLAGLPPILADSAGVRACVRRAAGLLAAVRALLDCPAQLTVAADVGAAADLAERLVSMRPSAATSEARCLATELPSAQVEANRLLSRLAGMLGLGACLISPQLAGALHASLEAPMSGPLRLAAYELLAAWLDSGRSVAGLALLPGGGLRGLVQCRLVPDAAAAVLARPDVELVQLVDVDVLDRRRSCGAAALRCLARLVEDFRPEPAVARLLWRRLAGPLAGRLVSGARPAPTADLAESVAEFLSALGRCPLPCRPWPVELLALALRRLGGAAARRPLDGLRDRLSVWASPPLWTDGATEETVGPPVGADDGEIDEEATAEAGSRPHPQPLPPLPQEKPVEEEAAAAQSDTEDDDEDDRPPPAKIARLSVSADEGESNEDTEAEDEAEADEDEAFLTADSQVDSQQETQRAAATDGSAGGVELQSVKPEGGPSVMEMLDSFVDND</sequence>
<dbReference type="PROSITE" id="PS50297">
    <property type="entry name" value="ANK_REP_REGION"/>
    <property type="match status" value="1"/>
</dbReference>
<organism evidence="12 13">
    <name type="scientific">Macrostomum lignano</name>
    <dbReference type="NCBI Taxonomy" id="282301"/>
    <lineage>
        <taxon>Eukaryota</taxon>
        <taxon>Metazoa</taxon>
        <taxon>Spiralia</taxon>
        <taxon>Lophotrochozoa</taxon>
        <taxon>Platyhelminthes</taxon>
        <taxon>Rhabditophora</taxon>
        <taxon>Macrostomorpha</taxon>
        <taxon>Macrostomida</taxon>
        <taxon>Macrostomidae</taxon>
        <taxon>Macrostomum</taxon>
    </lineage>
</organism>
<keyword evidence="5" id="KW-0378">Hydrolase</keyword>
<dbReference type="WBParaSite" id="maker-uti_cns_0009555-snap-gene-0.2-mRNA-1">
    <property type="protein sequence ID" value="maker-uti_cns_0009555-snap-gene-0.2-mRNA-1"/>
    <property type="gene ID" value="maker-uti_cns_0009555-snap-gene-0.2"/>
</dbReference>
<evidence type="ECO:0000256" key="7">
    <source>
        <dbReference type="ARBA" id="ARBA00049534"/>
    </source>
</evidence>
<evidence type="ECO:0000256" key="1">
    <source>
        <dbReference type="ARBA" id="ARBA00011076"/>
    </source>
</evidence>
<dbReference type="FunFam" id="1.25.40.20:FF:000069">
    <property type="entry name" value="Glutaminase, isoform E"/>
    <property type="match status" value="1"/>
</dbReference>
<dbReference type="InterPro" id="IPR015868">
    <property type="entry name" value="Glutaminase"/>
</dbReference>
<comment type="catalytic activity">
    <reaction evidence="7">
        <text>L-glutamine + H2O = L-glutamate + NH4(+)</text>
        <dbReference type="Rhea" id="RHEA:15889"/>
        <dbReference type="ChEBI" id="CHEBI:15377"/>
        <dbReference type="ChEBI" id="CHEBI:28938"/>
        <dbReference type="ChEBI" id="CHEBI:29985"/>
        <dbReference type="ChEBI" id="CHEBI:58359"/>
        <dbReference type="EC" id="3.5.1.2"/>
    </reaction>
</comment>
<evidence type="ECO:0000313" key="13">
    <source>
        <dbReference type="WBParaSite" id="maker-uti_cns_0009555-snap-gene-0.2-mRNA-1"/>
    </source>
</evidence>
<keyword evidence="6 9" id="KW-0040">ANK repeat</keyword>
<dbReference type="EC" id="3.5.1.2" evidence="3"/>
<dbReference type="InterPro" id="IPR002110">
    <property type="entry name" value="Ankyrin_rpt"/>
</dbReference>
<evidence type="ECO:0000256" key="10">
    <source>
        <dbReference type="SAM" id="MobiDB-lite"/>
    </source>
</evidence>